<dbReference type="AlphaFoldDB" id="A0AAN8LZI6"/>
<sequence length="92" mass="10227">MKVDPASSKEPDSDSPKPPVKTEVGPENDSEITLLVEESLLQKAQKSNVKVGRARTQSKDTKPQTRNSFKKHVLLFTDYESPVSDIITFVIV</sequence>
<feature type="non-terminal residue" evidence="2">
    <location>
        <position position="92"/>
    </location>
</feature>
<reference evidence="2 3" key="1">
    <citation type="submission" date="2021-04" db="EMBL/GenBank/DDBJ databases">
        <authorList>
            <person name="De Guttry C."/>
            <person name="Zahm M."/>
            <person name="Klopp C."/>
            <person name="Cabau C."/>
            <person name="Louis A."/>
            <person name="Berthelot C."/>
            <person name="Parey E."/>
            <person name="Roest Crollius H."/>
            <person name="Montfort J."/>
            <person name="Robinson-Rechavi M."/>
            <person name="Bucao C."/>
            <person name="Bouchez O."/>
            <person name="Gislard M."/>
            <person name="Lluch J."/>
            <person name="Milhes M."/>
            <person name="Lampietro C."/>
            <person name="Lopez Roques C."/>
            <person name="Donnadieu C."/>
            <person name="Braasch I."/>
            <person name="Desvignes T."/>
            <person name="Postlethwait J."/>
            <person name="Bobe J."/>
            <person name="Wedekind C."/>
            <person name="Guiguen Y."/>
        </authorList>
    </citation>
    <scope>NUCLEOTIDE SEQUENCE [LARGE SCALE GENOMIC DNA]</scope>
    <source>
        <strain evidence="2">Cs_M1</strain>
        <tissue evidence="2">Blood</tissue>
    </source>
</reference>
<keyword evidence="3" id="KW-1185">Reference proteome</keyword>
<feature type="compositionally biased region" description="Basic and acidic residues" evidence="1">
    <location>
        <begin position="1"/>
        <end position="15"/>
    </location>
</feature>
<comment type="caution">
    <text evidence="2">The sequence shown here is derived from an EMBL/GenBank/DDBJ whole genome shotgun (WGS) entry which is preliminary data.</text>
</comment>
<evidence type="ECO:0000313" key="3">
    <source>
        <dbReference type="Proteomes" id="UP001356427"/>
    </source>
</evidence>
<gene>
    <name evidence="2" type="ORF">J4Q44_G00150490</name>
</gene>
<organism evidence="2 3">
    <name type="scientific">Coregonus suidteri</name>
    <dbReference type="NCBI Taxonomy" id="861788"/>
    <lineage>
        <taxon>Eukaryota</taxon>
        <taxon>Metazoa</taxon>
        <taxon>Chordata</taxon>
        <taxon>Craniata</taxon>
        <taxon>Vertebrata</taxon>
        <taxon>Euteleostomi</taxon>
        <taxon>Actinopterygii</taxon>
        <taxon>Neopterygii</taxon>
        <taxon>Teleostei</taxon>
        <taxon>Protacanthopterygii</taxon>
        <taxon>Salmoniformes</taxon>
        <taxon>Salmonidae</taxon>
        <taxon>Coregoninae</taxon>
        <taxon>Coregonus</taxon>
    </lineage>
</organism>
<feature type="region of interest" description="Disordered" evidence="1">
    <location>
        <begin position="46"/>
        <end position="65"/>
    </location>
</feature>
<evidence type="ECO:0000313" key="2">
    <source>
        <dbReference type="EMBL" id="KAK6315520.1"/>
    </source>
</evidence>
<dbReference type="EMBL" id="JAGTTL010000012">
    <property type="protein sequence ID" value="KAK6315520.1"/>
    <property type="molecule type" value="Genomic_DNA"/>
</dbReference>
<protein>
    <submittedName>
        <fullName evidence="2">Uncharacterized protein</fullName>
    </submittedName>
</protein>
<proteinExistence type="predicted"/>
<dbReference type="Proteomes" id="UP001356427">
    <property type="component" value="Unassembled WGS sequence"/>
</dbReference>
<name>A0AAN8LZI6_9TELE</name>
<evidence type="ECO:0000256" key="1">
    <source>
        <dbReference type="SAM" id="MobiDB-lite"/>
    </source>
</evidence>
<accession>A0AAN8LZI6</accession>
<feature type="region of interest" description="Disordered" evidence="1">
    <location>
        <begin position="1"/>
        <end position="29"/>
    </location>
</feature>